<evidence type="ECO:0000313" key="2">
    <source>
        <dbReference type="EMBL" id="AZL60900.1"/>
    </source>
</evidence>
<accession>A0A3S8UBE9</accession>
<evidence type="ECO:0000256" key="1">
    <source>
        <dbReference type="SAM" id="Coils"/>
    </source>
</evidence>
<dbReference type="OrthoDB" id="7871100at2"/>
<feature type="coiled-coil region" evidence="1">
    <location>
        <begin position="59"/>
        <end position="123"/>
    </location>
</feature>
<dbReference type="EMBL" id="CP034328">
    <property type="protein sequence ID" value="AZL60900.1"/>
    <property type="molecule type" value="Genomic_DNA"/>
</dbReference>
<name>A0A3S8UBE9_9RHOB</name>
<dbReference type="AlphaFoldDB" id="A0A3S8UBE9"/>
<organism evidence="2 3">
    <name type="scientific">Tabrizicola piscis</name>
    <dbReference type="NCBI Taxonomy" id="2494374"/>
    <lineage>
        <taxon>Bacteria</taxon>
        <taxon>Pseudomonadati</taxon>
        <taxon>Pseudomonadota</taxon>
        <taxon>Alphaproteobacteria</taxon>
        <taxon>Rhodobacterales</taxon>
        <taxon>Paracoccaceae</taxon>
        <taxon>Tabrizicola</taxon>
    </lineage>
</organism>
<evidence type="ECO:0000313" key="3">
    <source>
        <dbReference type="Proteomes" id="UP000282002"/>
    </source>
</evidence>
<keyword evidence="1" id="KW-0175">Coiled coil</keyword>
<gene>
    <name evidence="2" type="ORF">EI545_19985</name>
</gene>
<dbReference type="KEGG" id="taw:EI545_19985"/>
<sequence length="170" mass="18537">MQDISELEGRITAALERIGKGVDRLAAMPRPAPPVATPPAPAATGANAASADAALRAQLEEEKALTAQLQERLRALKDREPKGDLQEKVERLTQQLDVQGLELQRMRRSNTALRDQLATLRQAQMAGVAEPQLINKSLMAELDALRAIRLTEVAEMDEILAALEPHLNPN</sequence>
<reference evidence="2 3" key="1">
    <citation type="submission" date="2018-12" db="EMBL/GenBank/DDBJ databases">
        <title>Complete genome sequencing of Tabrizicola sp. K13M18.</title>
        <authorList>
            <person name="Bae J.-W."/>
        </authorList>
    </citation>
    <scope>NUCLEOTIDE SEQUENCE [LARGE SCALE GENOMIC DNA]</scope>
    <source>
        <strain evidence="2 3">K13M18</strain>
    </source>
</reference>
<dbReference type="Proteomes" id="UP000282002">
    <property type="component" value="Chromosome"/>
</dbReference>
<proteinExistence type="predicted"/>
<keyword evidence="3" id="KW-1185">Reference proteome</keyword>
<evidence type="ECO:0008006" key="4">
    <source>
        <dbReference type="Google" id="ProtNLM"/>
    </source>
</evidence>
<dbReference type="RefSeq" id="WP_125327111.1">
    <property type="nucleotide sequence ID" value="NZ_CP034328.1"/>
</dbReference>
<protein>
    <recommendedName>
        <fullName evidence="4">Colicin transporter</fullName>
    </recommendedName>
</protein>